<dbReference type="AlphaFoldDB" id="A0A2T1HYI5"/>
<dbReference type="EMBL" id="PVZS01000002">
    <property type="protein sequence ID" value="PSC06756.1"/>
    <property type="molecule type" value="Genomic_DNA"/>
</dbReference>
<evidence type="ECO:0000256" key="1">
    <source>
        <dbReference type="SAM" id="SignalP"/>
    </source>
</evidence>
<keyword evidence="3" id="KW-1185">Reference proteome</keyword>
<feature type="chain" id="PRO_5015455573" evidence="1">
    <location>
        <begin position="25"/>
        <end position="115"/>
    </location>
</feature>
<comment type="caution">
    <text evidence="2">The sequence shown here is derived from an EMBL/GenBank/DDBJ whole genome shotgun (WGS) entry which is preliminary data.</text>
</comment>
<sequence>MDMLKYLAPATAGILLGLCATAWAGDPLAADAPADAGRIQLAQYYYPPPPPPPGYYRPRPRYGYEDPYHRPRPRVRMTDMCITSRGSCPVPPQPYGRPCGCRIPGFGFKRGATGY</sequence>
<evidence type="ECO:0000313" key="3">
    <source>
        <dbReference type="Proteomes" id="UP000239772"/>
    </source>
</evidence>
<evidence type="ECO:0000313" key="2">
    <source>
        <dbReference type="EMBL" id="PSC06756.1"/>
    </source>
</evidence>
<keyword evidence="1" id="KW-0732">Signal</keyword>
<proteinExistence type="predicted"/>
<reference evidence="3" key="1">
    <citation type="submission" date="2018-03" db="EMBL/GenBank/DDBJ databases">
        <authorList>
            <person name="Sun L."/>
            <person name="Liu H."/>
            <person name="Chen W."/>
            <person name="Huang K."/>
            <person name="Liu W."/>
            <person name="Gao X."/>
        </authorList>
    </citation>
    <scope>NUCLEOTIDE SEQUENCE [LARGE SCALE GENOMIC DNA]</scope>
    <source>
        <strain evidence="3">SH9</strain>
    </source>
</reference>
<feature type="signal peptide" evidence="1">
    <location>
        <begin position="1"/>
        <end position="24"/>
    </location>
</feature>
<protein>
    <submittedName>
        <fullName evidence="2">Uncharacterized protein</fullName>
    </submittedName>
</protein>
<gene>
    <name evidence="2" type="ORF">SLNSH_02875</name>
</gene>
<organism evidence="2 3">
    <name type="scientific">Alsobacter soli</name>
    <dbReference type="NCBI Taxonomy" id="2109933"/>
    <lineage>
        <taxon>Bacteria</taxon>
        <taxon>Pseudomonadati</taxon>
        <taxon>Pseudomonadota</taxon>
        <taxon>Alphaproteobacteria</taxon>
        <taxon>Hyphomicrobiales</taxon>
        <taxon>Alsobacteraceae</taxon>
        <taxon>Alsobacter</taxon>
    </lineage>
</organism>
<dbReference type="Proteomes" id="UP000239772">
    <property type="component" value="Unassembled WGS sequence"/>
</dbReference>
<accession>A0A2T1HYI5</accession>
<name>A0A2T1HYI5_9HYPH</name>